<evidence type="ECO:0000313" key="2">
    <source>
        <dbReference type="EMBL" id="TNN83140.1"/>
    </source>
</evidence>
<protein>
    <submittedName>
        <fullName evidence="2">Uncharacterized protein</fullName>
    </submittedName>
</protein>
<dbReference type="EMBL" id="SRLO01000035">
    <property type="protein sequence ID" value="TNN83140.1"/>
    <property type="molecule type" value="Genomic_DNA"/>
</dbReference>
<reference evidence="2 3" key="1">
    <citation type="submission" date="2019-03" db="EMBL/GenBank/DDBJ databases">
        <title>First draft genome of Liparis tanakae, snailfish: a comprehensive survey of snailfish specific genes.</title>
        <authorList>
            <person name="Kim W."/>
            <person name="Song I."/>
            <person name="Jeong J.-H."/>
            <person name="Kim D."/>
            <person name="Kim S."/>
            <person name="Ryu S."/>
            <person name="Song J.Y."/>
            <person name="Lee S.K."/>
        </authorList>
    </citation>
    <scope>NUCLEOTIDE SEQUENCE [LARGE SCALE GENOMIC DNA]</scope>
    <source>
        <tissue evidence="2">Muscle</tissue>
    </source>
</reference>
<comment type="caution">
    <text evidence="2">The sequence shown here is derived from an EMBL/GenBank/DDBJ whole genome shotgun (WGS) entry which is preliminary data.</text>
</comment>
<evidence type="ECO:0000256" key="1">
    <source>
        <dbReference type="SAM" id="MobiDB-lite"/>
    </source>
</evidence>
<proteinExistence type="predicted"/>
<gene>
    <name evidence="2" type="ORF">EYF80_006747</name>
</gene>
<accession>A0A4Z2IYT1</accession>
<organism evidence="2 3">
    <name type="scientific">Liparis tanakae</name>
    <name type="common">Tanaka's snailfish</name>
    <dbReference type="NCBI Taxonomy" id="230148"/>
    <lineage>
        <taxon>Eukaryota</taxon>
        <taxon>Metazoa</taxon>
        <taxon>Chordata</taxon>
        <taxon>Craniata</taxon>
        <taxon>Vertebrata</taxon>
        <taxon>Euteleostomi</taxon>
        <taxon>Actinopterygii</taxon>
        <taxon>Neopterygii</taxon>
        <taxon>Teleostei</taxon>
        <taxon>Neoteleostei</taxon>
        <taxon>Acanthomorphata</taxon>
        <taxon>Eupercaria</taxon>
        <taxon>Perciformes</taxon>
        <taxon>Cottioidei</taxon>
        <taxon>Cottales</taxon>
        <taxon>Liparidae</taxon>
        <taxon>Liparis</taxon>
    </lineage>
</organism>
<evidence type="ECO:0000313" key="3">
    <source>
        <dbReference type="Proteomes" id="UP000314294"/>
    </source>
</evidence>
<feature type="region of interest" description="Disordered" evidence="1">
    <location>
        <begin position="71"/>
        <end position="95"/>
    </location>
</feature>
<sequence length="95" mass="10720">MLLLHIDRRRERDKRAWASVSQYGLHTDSSKRPEALMAVGELLWLPSASTPSLWLFSPGFIRLLVPPGPVAPEQDSRRVGERSPPVFPGATMENW</sequence>
<name>A0A4Z2IYT1_9TELE</name>
<dbReference type="AlphaFoldDB" id="A0A4Z2IYT1"/>
<dbReference type="Proteomes" id="UP000314294">
    <property type="component" value="Unassembled WGS sequence"/>
</dbReference>
<keyword evidence="3" id="KW-1185">Reference proteome</keyword>